<keyword evidence="4 6" id="KW-1133">Transmembrane helix</keyword>
<dbReference type="Proteomes" id="UP001426770">
    <property type="component" value="Unassembled WGS sequence"/>
</dbReference>
<feature type="transmembrane region" description="Helical" evidence="6">
    <location>
        <begin position="41"/>
        <end position="66"/>
    </location>
</feature>
<evidence type="ECO:0000313" key="8">
    <source>
        <dbReference type="Proteomes" id="UP001426770"/>
    </source>
</evidence>
<evidence type="ECO:0000256" key="4">
    <source>
        <dbReference type="ARBA" id="ARBA00022989"/>
    </source>
</evidence>
<protein>
    <recommendedName>
        <fullName evidence="9">Lysine transporter LysE</fullName>
    </recommendedName>
</protein>
<evidence type="ECO:0000256" key="6">
    <source>
        <dbReference type="SAM" id="Phobius"/>
    </source>
</evidence>
<keyword evidence="5 6" id="KW-0472">Membrane</keyword>
<reference evidence="7 8" key="1">
    <citation type="submission" date="2024-02" db="EMBL/GenBank/DDBJ databases">
        <title>Lysinimicrobium sediminis NBRC 112286.</title>
        <authorList>
            <person name="Ichikawa N."/>
            <person name="Katano-Makiyama Y."/>
            <person name="Hidaka K."/>
        </authorList>
    </citation>
    <scope>NUCLEOTIDE SEQUENCE [LARGE SCALE GENOMIC DNA]</scope>
    <source>
        <strain evidence="7 8">NBRC 112286</strain>
    </source>
</reference>
<accession>A0ABP9WJB5</accession>
<proteinExistence type="predicted"/>
<feature type="transmembrane region" description="Helical" evidence="6">
    <location>
        <begin position="6"/>
        <end position="29"/>
    </location>
</feature>
<keyword evidence="8" id="KW-1185">Reference proteome</keyword>
<evidence type="ECO:0000313" key="7">
    <source>
        <dbReference type="EMBL" id="GAA5518865.1"/>
    </source>
</evidence>
<evidence type="ECO:0000256" key="3">
    <source>
        <dbReference type="ARBA" id="ARBA00022692"/>
    </source>
</evidence>
<dbReference type="Pfam" id="PF01810">
    <property type="entry name" value="LysE"/>
    <property type="match status" value="1"/>
</dbReference>
<dbReference type="EMBL" id="BAABRR010000005">
    <property type="protein sequence ID" value="GAA5518865.1"/>
    <property type="molecule type" value="Genomic_DNA"/>
</dbReference>
<keyword evidence="2" id="KW-1003">Cell membrane</keyword>
<evidence type="ECO:0000256" key="1">
    <source>
        <dbReference type="ARBA" id="ARBA00004651"/>
    </source>
</evidence>
<evidence type="ECO:0000256" key="5">
    <source>
        <dbReference type="ARBA" id="ARBA00023136"/>
    </source>
</evidence>
<dbReference type="PANTHER" id="PTHR30086:SF20">
    <property type="entry name" value="ARGININE EXPORTER PROTEIN ARGO-RELATED"/>
    <property type="match status" value="1"/>
</dbReference>
<gene>
    <name evidence="7" type="ORF">Lsed01_01299</name>
</gene>
<organism evidence="7 8">
    <name type="scientific">Demequina sediminis</name>
    <dbReference type="NCBI Taxonomy" id="1930058"/>
    <lineage>
        <taxon>Bacteria</taxon>
        <taxon>Bacillati</taxon>
        <taxon>Actinomycetota</taxon>
        <taxon>Actinomycetes</taxon>
        <taxon>Micrococcales</taxon>
        <taxon>Demequinaceae</taxon>
        <taxon>Demequina</taxon>
    </lineage>
</organism>
<feature type="transmembrane region" description="Helical" evidence="6">
    <location>
        <begin position="153"/>
        <end position="176"/>
    </location>
</feature>
<comment type="caution">
    <text evidence="7">The sequence shown here is derived from an EMBL/GenBank/DDBJ whole genome shotgun (WGS) entry which is preliminary data.</text>
</comment>
<evidence type="ECO:0008006" key="9">
    <source>
        <dbReference type="Google" id="ProtNLM"/>
    </source>
</evidence>
<feature type="transmembrane region" description="Helical" evidence="6">
    <location>
        <begin position="188"/>
        <end position="210"/>
    </location>
</feature>
<dbReference type="RefSeq" id="WP_286216474.1">
    <property type="nucleotide sequence ID" value="NZ_AP027736.1"/>
</dbReference>
<name>A0ABP9WJB5_9MICO</name>
<sequence length="211" mass="20439">MSLGIAFVSGIVAGLAIALPLGAIGVLLVTEGMDRGVRRGLPAALGVATVDALYCTAAIIAGSVVAPVTAQLGEWPRLVGGAALVVLAIVGVRRAVVSDPDTAAGASAGGGGPTRRFGLFFALTLLNPATVIYFAALVSGLTALRSSPGTAGMFVAGVAAASFAWQAALVAVGSAVRARVSGRARRVTALAGNAVVGVLGVGLVVVALGAG</sequence>
<comment type="subcellular location">
    <subcellularLocation>
        <location evidence="1">Cell membrane</location>
        <topology evidence="1">Multi-pass membrane protein</topology>
    </subcellularLocation>
</comment>
<dbReference type="PANTHER" id="PTHR30086">
    <property type="entry name" value="ARGININE EXPORTER PROTEIN ARGO"/>
    <property type="match status" value="1"/>
</dbReference>
<feature type="transmembrane region" description="Helical" evidence="6">
    <location>
        <begin position="117"/>
        <end position="141"/>
    </location>
</feature>
<evidence type="ECO:0000256" key="2">
    <source>
        <dbReference type="ARBA" id="ARBA00022475"/>
    </source>
</evidence>
<feature type="transmembrane region" description="Helical" evidence="6">
    <location>
        <begin position="78"/>
        <end position="96"/>
    </location>
</feature>
<dbReference type="InterPro" id="IPR001123">
    <property type="entry name" value="LeuE-type"/>
</dbReference>
<keyword evidence="3 6" id="KW-0812">Transmembrane</keyword>